<feature type="compositionally biased region" description="Low complexity" evidence="1">
    <location>
        <begin position="59"/>
        <end position="72"/>
    </location>
</feature>
<name>A0A6P7GY43_DIAVI</name>
<feature type="compositionally biased region" description="Polar residues" evidence="1">
    <location>
        <begin position="23"/>
        <end position="40"/>
    </location>
</feature>
<dbReference type="InParanoid" id="A0A6P7GY43"/>
<accession>A0A6P7GY43</accession>
<gene>
    <name evidence="2" type="primary">LOC114343711</name>
</gene>
<evidence type="ECO:0000256" key="1">
    <source>
        <dbReference type="SAM" id="MobiDB-lite"/>
    </source>
</evidence>
<dbReference type="AlphaFoldDB" id="A0A6P7GY43"/>
<evidence type="ECO:0000313" key="2">
    <source>
        <dbReference type="RefSeq" id="XP_028150348.1"/>
    </source>
</evidence>
<feature type="region of interest" description="Disordered" evidence="1">
    <location>
        <begin position="1"/>
        <end position="108"/>
    </location>
</feature>
<dbReference type="RefSeq" id="XP_028150348.1">
    <property type="nucleotide sequence ID" value="XM_028294547.1"/>
</dbReference>
<feature type="compositionally biased region" description="Polar residues" evidence="1">
    <location>
        <begin position="73"/>
        <end position="108"/>
    </location>
</feature>
<proteinExistence type="predicted"/>
<sequence length="138" mass="15018">MHIKIGENQHSPPMTSSKRHSHSLYNNGSNSQPNSYAGNHSSLISSNSSYLDNTAHVQNGNNSSSHLDSNSNLQTRSLDIQPVQENSGITNFQGPSRNFTENNPTANNHSANYSVQSVKNSHILLGTAKVTLLIFSSR</sequence>
<protein>
    <submittedName>
        <fullName evidence="2">GATA zinc finger domain-containing protein 4-like</fullName>
    </submittedName>
</protein>
<reference evidence="2" key="1">
    <citation type="submission" date="2025-08" db="UniProtKB">
        <authorList>
            <consortium name="RefSeq"/>
        </authorList>
    </citation>
    <scope>IDENTIFICATION</scope>
    <source>
        <tissue evidence="2">Whole insect</tissue>
    </source>
</reference>
<organism evidence="2">
    <name type="scientific">Diabrotica virgifera virgifera</name>
    <name type="common">western corn rootworm</name>
    <dbReference type="NCBI Taxonomy" id="50390"/>
    <lineage>
        <taxon>Eukaryota</taxon>
        <taxon>Metazoa</taxon>
        <taxon>Ecdysozoa</taxon>
        <taxon>Arthropoda</taxon>
        <taxon>Hexapoda</taxon>
        <taxon>Insecta</taxon>
        <taxon>Pterygota</taxon>
        <taxon>Neoptera</taxon>
        <taxon>Endopterygota</taxon>
        <taxon>Coleoptera</taxon>
        <taxon>Polyphaga</taxon>
        <taxon>Cucujiformia</taxon>
        <taxon>Chrysomeloidea</taxon>
        <taxon>Chrysomelidae</taxon>
        <taxon>Galerucinae</taxon>
        <taxon>Diabroticina</taxon>
        <taxon>Diabroticites</taxon>
        <taxon>Diabrotica</taxon>
    </lineage>
</organism>